<sequence length="360" mass="40420">MRVSLAHPRELGAPELNRWRALQEAHAGFDNPFLSPEFTLTVGELRDLVRVAVIYDGADIVGFFPFERHPLGIGKPVAAGLTDAQGLVHAKDVEIDPHRLLRLCGLSVYEFDHLVAGQPMLAARHESHPSPIIDLRDGYETYTAFLREHSGKTYKTTLAKQRKLERDAGEIRHDYATSRVEPLHTLIGWKAEQYRRTGRTDRFAHRWIVELVERLQATDTEHFAGVLDMVYAGDVPIAGHFGLRTRTTLVGWFPAYDTAYAKYSPGLIHHLAMAERAAESGIQVIDMGRGQKEYKDKLKNGEYEVAEGRVATVGPAAGVHWLMRVPVRKTRATVLANPVLHRTADRVLKTFGRLRTALQS</sequence>
<name>A0A7Y6M7A5_9ACTN</name>
<protein>
    <submittedName>
        <fullName evidence="2">GNAT family N-acetyltransferase</fullName>
    </submittedName>
</protein>
<dbReference type="RefSeq" id="WP_175593928.1">
    <property type="nucleotide sequence ID" value="NZ_JABWGN010000015.1"/>
</dbReference>
<dbReference type="EMBL" id="JABWGN010000015">
    <property type="protein sequence ID" value="NUW36485.1"/>
    <property type="molecule type" value="Genomic_DNA"/>
</dbReference>
<evidence type="ECO:0000259" key="1">
    <source>
        <dbReference type="Pfam" id="PF13480"/>
    </source>
</evidence>
<keyword evidence="3" id="KW-1185">Reference proteome</keyword>
<dbReference type="SUPFAM" id="SSF55729">
    <property type="entry name" value="Acyl-CoA N-acyltransferases (Nat)"/>
    <property type="match status" value="1"/>
</dbReference>
<dbReference type="GO" id="GO:0016740">
    <property type="term" value="F:transferase activity"/>
    <property type="evidence" value="ECO:0007669"/>
    <property type="project" value="UniProtKB-KW"/>
</dbReference>
<organism evidence="2 3">
    <name type="scientific">Nonomuraea montanisoli</name>
    <dbReference type="NCBI Taxonomy" id="2741721"/>
    <lineage>
        <taxon>Bacteria</taxon>
        <taxon>Bacillati</taxon>
        <taxon>Actinomycetota</taxon>
        <taxon>Actinomycetes</taxon>
        <taxon>Streptosporangiales</taxon>
        <taxon>Streptosporangiaceae</taxon>
        <taxon>Nonomuraea</taxon>
    </lineage>
</organism>
<evidence type="ECO:0000313" key="2">
    <source>
        <dbReference type="EMBL" id="NUW36485.1"/>
    </source>
</evidence>
<dbReference type="InterPro" id="IPR016181">
    <property type="entry name" value="Acyl_CoA_acyltransferase"/>
</dbReference>
<dbReference type="InterPro" id="IPR038740">
    <property type="entry name" value="BioF2-like_GNAT_dom"/>
</dbReference>
<proteinExistence type="predicted"/>
<dbReference type="Proteomes" id="UP000586042">
    <property type="component" value="Unassembled WGS sequence"/>
</dbReference>
<reference evidence="2 3" key="1">
    <citation type="submission" date="2020-06" db="EMBL/GenBank/DDBJ databases">
        <title>Nonomuraea sp. SMC257, a novel actinomycete isolated from soil.</title>
        <authorList>
            <person name="Chanama M."/>
        </authorList>
    </citation>
    <scope>NUCLEOTIDE SEQUENCE [LARGE SCALE GENOMIC DNA]</scope>
    <source>
        <strain evidence="2 3">SMC257</strain>
    </source>
</reference>
<gene>
    <name evidence="2" type="ORF">HTZ77_34525</name>
</gene>
<dbReference type="Pfam" id="PF13480">
    <property type="entry name" value="Acetyltransf_6"/>
    <property type="match status" value="1"/>
</dbReference>
<dbReference type="AlphaFoldDB" id="A0A7Y6M7A5"/>
<dbReference type="Gene3D" id="3.40.630.30">
    <property type="match status" value="1"/>
</dbReference>
<accession>A0A7Y6M7A5</accession>
<feature type="domain" description="BioF2-like acetyltransferase" evidence="1">
    <location>
        <begin position="153"/>
        <end position="295"/>
    </location>
</feature>
<keyword evidence="2" id="KW-0808">Transferase</keyword>
<comment type="caution">
    <text evidence="2">The sequence shown here is derived from an EMBL/GenBank/DDBJ whole genome shotgun (WGS) entry which is preliminary data.</text>
</comment>
<evidence type="ECO:0000313" key="3">
    <source>
        <dbReference type="Proteomes" id="UP000586042"/>
    </source>
</evidence>